<keyword evidence="4" id="KW-1185">Reference proteome</keyword>
<evidence type="ECO:0000256" key="1">
    <source>
        <dbReference type="SAM" id="SignalP"/>
    </source>
</evidence>
<comment type="caution">
    <text evidence="3">The sequence shown here is derived from an EMBL/GenBank/DDBJ whole genome shotgun (WGS) entry which is preliminary data.</text>
</comment>
<sequence>MFSNLHCGRLLQGAALTTGLLLSSSACAGLINVGFDTGMADFGWNGVVADGFGGEFPVDVLSSDVFSFDSAAGSATIMATDFWAGGYLFQTFAVDADYDQLSLAYDFATSADYEPVNIGLWSGGALLHDFLDPSDGLSFDFSRLNVNDLVELRFGFEDWDFNYFNDYLTVSDIAISTKTAAAVPEPSSVALFSLALLALGHRSLSRRTTTTLVAAK</sequence>
<dbReference type="EMBL" id="BMDX01000019">
    <property type="protein sequence ID" value="GGA86175.1"/>
    <property type="molecule type" value="Genomic_DNA"/>
</dbReference>
<evidence type="ECO:0000259" key="2">
    <source>
        <dbReference type="Pfam" id="PF07589"/>
    </source>
</evidence>
<dbReference type="InterPro" id="IPR013424">
    <property type="entry name" value="Ice-binding_C"/>
</dbReference>
<protein>
    <recommendedName>
        <fullName evidence="2">Ice-binding protein C-terminal domain-containing protein</fullName>
    </recommendedName>
</protein>
<organism evidence="3 4">
    <name type="scientific">Neiella marina</name>
    <dbReference type="NCBI Taxonomy" id="508461"/>
    <lineage>
        <taxon>Bacteria</taxon>
        <taxon>Pseudomonadati</taxon>
        <taxon>Pseudomonadota</taxon>
        <taxon>Gammaproteobacteria</taxon>
        <taxon>Alteromonadales</taxon>
        <taxon>Echinimonadaceae</taxon>
        <taxon>Neiella</taxon>
    </lineage>
</organism>
<dbReference type="Pfam" id="PF07589">
    <property type="entry name" value="PEP-CTERM"/>
    <property type="match status" value="1"/>
</dbReference>
<gene>
    <name evidence="3" type="ORF">GCM10011369_30290</name>
</gene>
<feature type="chain" id="PRO_5035312960" description="Ice-binding protein C-terminal domain-containing protein" evidence="1">
    <location>
        <begin position="29"/>
        <end position="216"/>
    </location>
</feature>
<proteinExistence type="predicted"/>
<dbReference type="AlphaFoldDB" id="A0A8J2U8S9"/>
<name>A0A8J2U8S9_9GAMM</name>
<feature type="signal peptide" evidence="1">
    <location>
        <begin position="1"/>
        <end position="28"/>
    </location>
</feature>
<keyword evidence="1" id="KW-0732">Signal</keyword>
<dbReference type="NCBIfam" id="TIGR02595">
    <property type="entry name" value="PEP_CTERM"/>
    <property type="match status" value="1"/>
</dbReference>
<evidence type="ECO:0000313" key="4">
    <source>
        <dbReference type="Proteomes" id="UP000619743"/>
    </source>
</evidence>
<feature type="domain" description="Ice-binding protein C-terminal" evidence="2">
    <location>
        <begin position="182"/>
        <end position="200"/>
    </location>
</feature>
<dbReference type="RefSeq" id="WP_087507010.1">
    <property type="nucleotide sequence ID" value="NZ_BMDX01000019.1"/>
</dbReference>
<reference evidence="4" key="1">
    <citation type="journal article" date="2019" name="Int. J. Syst. Evol. Microbiol.">
        <title>The Global Catalogue of Microorganisms (GCM) 10K type strain sequencing project: providing services to taxonomists for standard genome sequencing and annotation.</title>
        <authorList>
            <consortium name="The Broad Institute Genomics Platform"/>
            <consortium name="The Broad Institute Genome Sequencing Center for Infectious Disease"/>
            <person name="Wu L."/>
            <person name="Ma J."/>
        </authorList>
    </citation>
    <scope>NUCLEOTIDE SEQUENCE [LARGE SCALE GENOMIC DNA]</scope>
    <source>
        <strain evidence="4">CGMCC 1.10130</strain>
    </source>
</reference>
<evidence type="ECO:0000313" key="3">
    <source>
        <dbReference type="EMBL" id="GGA86175.1"/>
    </source>
</evidence>
<dbReference type="OrthoDB" id="6382870at2"/>
<dbReference type="Proteomes" id="UP000619743">
    <property type="component" value="Unassembled WGS sequence"/>
</dbReference>
<accession>A0A8J2U8S9</accession>